<evidence type="ECO:0000256" key="2">
    <source>
        <dbReference type="ARBA" id="ARBA00022475"/>
    </source>
</evidence>
<protein>
    <submittedName>
        <fullName evidence="11">DUF1705 domain-containing protein</fullName>
    </submittedName>
</protein>
<dbReference type="Proteomes" id="UP000613266">
    <property type="component" value="Unassembled WGS sequence"/>
</dbReference>
<dbReference type="PANTHER" id="PTHR30443:SF0">
    <property type="entry name" value="PHOSPHOETHANOLAMINE TRANSFERASE EPTA"/>
    <property type="match status" value="1"/>
</dbReference>
<dbReference type="InterPro" id="IPR040423">
    <property type="entry name" value="PEA_transferase"/>
</dbReference>
<dbReference type="Pfam" id="PF08019">
    <property type="entry name" value="EptA_B_N"/>
    <property type="match status" value="1"/>
</dbReference>
<evidence type="ECO:0000256" key="1">
    <source>
        <dbReference type="ARBA" id="ARBA00004429"/>
    </source>
</evidence>
<evidence type="ECO:0000256" key="6">
    <source>
        <dbReference type="ARBA" id="ARBA00022989"/>
    </source>
</evidence>
<feature type="transmembrane region" description="Helical" evidence="8">
    <location>
        <begin position="52"/>
        <end position="72"/>
    </location>
</feature>
<dbReference type="AlphaFoldDB" id="A0A931J1W5"/>
<feature type="transmembrane region" description="Helical" evidence="8">
    <location>
        <begin position="21"/>
        <end position="40"/>
    </location>
</feature>
<evidence type="ECO:0000313" key="12">
    <source>
        <dbReference type="Proteomes" id="UP000613266"/>
    </source>
</evidence>
<organism evidence="11 12">
    <name type="scientific">Inhella proteolytica</name>
    <dbReference type="NCBI Taxonomy" id="2795029"/>
    <lineage>
        <taxon>Bacteria</taxon>
        <taxon>Pseudomonadati</taxon>
        <taxon>Pseudomonadota</taxon>
        <taxon>Betaproteobacteria</taxon>
        <taxon>Burkholderiales</taxon>
        <taxon>Sphaerotilaceae</taxon>
        <taxon>Inhella</taxon>
    </lineage>
</organism>
<accession>A0A931J1W5</accession>
<dbReference type="InterPro" id="IPR017850">
    <property type="entry name" value="Alkaline_phosphatase_core_sf"/>
</dbReference>
<keyword evidence="7 8" id="KW-0472">Membrane</keyword>
<name>A0A931J1W5_9BURK</name>
<dbReference type="InterPro" id="IPR058130">
    <property type="entry name" value="PEA_transf_C"/>
</dbReference>
<evidence type="ECO:0000256" key="5">
    <source>
        <dbReference type="ARBA" id="ARBA00022692"/>
    </source>
</evidence>
<dbReference type="InterPro" id="IPR000917">
    <property type="entry name" value="Sulfatase_N"/>
</dbReference>
<evidence type="ECO:0000256" key="4">
    <source>
        <dbReference type="ARBA" id="ARBA00022679"/>
    </source>
</evidence>
<sequence length="548" mass="61186">MNLATLAFRRAREERADSARPELTPQILLLLLAAYWSLWANRPVLGMLYQQSGALTVLGGALLLTLIHYLLVAPFLMAAWTRLLLAVLSGVAVLGSYFTQSLGTVLDPAMLRNLLHTHWGEARELLTPGLLWHGLIGLVPPLLLLALVRVRSRPWGWRALLMPLGAWVLALLAALALLLPLFQPVSSLTRNNKAMRYQILPAAPLWSLPRSIYQDLREKTQVREPIGLDAKPGPSWVDAPKPRVLVWVVGETVRAANWGRQTLPDGSERISTPKTLADAELLQFPVMQTCGTDTESSLPCMFAPVGRRDYDEGRIRRQQSLLHVLQRAGVQLDWRDAQSGCKGVCQDLPFQKLDCGELCDQQLFAGLEAYLRDIKGGTHLLVLHMLGNHGPSYFRRHGPEHAVFQPGCERDDFGPCTREQIRNSYDNALHASDALLAQALQTLRAEANRLDVAFLFTPDHGESLGEKGLYLHGMPYAIAPREQTEVPALMWLSEGWRAQRGWGADCLRRLPQQAQPQHDHLFHTVLNLLDVRTGLYDPAWDLLKPCAS</sequence>
<dbReference type="RefSeq" id="WP_198109768.1">
    <property type="nucleotide sequence ID" value="NZ_JAEDAK010000002.1"/>
</dbReference>
<dbReference type="GO" id="GO:0009244">
    <property type="term" value="P:lipopolysaccharide core region biosynthetic process"/>
    <property type="evidence" value="ECO:0007669"/>
    <property type="project" value="TreeGrafter"/>
</dbReference>
<comment type="subcellular location">
    <subcellularLocation>
        <location evidence="1">Cell inner membrane</location>
        <topology evidence="1">Multi-pass membrane protein</topology>
    </subcellularLocation>
</comment>
<evidence type="ECO:0000256" key="8">
    <source>
        <dbReference type="SAM" id="Phobius"/>
    </source>
</evidence>
<dbReference type="Pfam" id="PF00884">
    <property type="entry name" value="Sulfatase"/>
    <property type="match status" value="1"/>
</dbReference>
<keyword evidence="2" id="KW-1003">Cell membrane</keyword>
<evidence type="ECO:0000313" key="11">
    <source>
        <dbReference type="EMBL" id="MBH9576163.1"/>
    </source>
</evidence>
<keyword evidence="5 8" id="KW-0812">Transmembrane</keyword>
<evidence type="ECO:0000259" key="9">
    <source>
        <dbReference type="Pfam" id="PF00884"/>
    </source>
</evidence>
<feature type="transmembrane region" description="Helical" evidence="8">
    <location>
        <begin position="79"/>
        <end position="98"/>
    </location>
</feature>
<keyword evidence="12" id="KW-1185">Reference proteome</keyword>
<feature type="domain" description="Sulfatase N-terminal" evidence="9">
    <location>
        <begin position="245"/>
        <end position="531"/>
    </location>
</feature>
<dbReference type="Gene3D" id="3.40.720.10">
    <property type="entry name" value="Alkaline Phosphatase, subunit A"/>
    <property type="match status" value="1"/>
</dbReference>
<dbReference type="CDD" id="cd16017">
    <property type="entry name" value="LptA"/>
    <property type="match status" value="1"/>
</dbReference>
<comment type="caution">
    <text evidence="11">The sequence shown here is derived from an EMBL/GenBank/DDBJ whole genome shotgun (WGS) entry which is preliminary data.</text>
</comment>
<dbReference type="SUPFAM" id="SSF53649">
    <property type="entry name" value="Alkaline phosphatase-like"/>
    <property type="match status" value="1"/>
</dbReference>
<proteinExistence type="predicted"/>
<feature type="transmembrane region" description="Helical" evidence="8">
    <location>
        <begin position="160"/>
        <end position="182"/>
    </location>
</feature>
<keyword evidence="3" id="KW-0997">Cell inner membrane</keyword>
<keyword evidence="6 8" id="KW-1133">Transmembrane helix</keyword>
<keyword evidence="4" id="KW-0808">Transferase</keyword>
<evidence type="ECO:0000256" key="3">
    <source>
        <dbReference type="ARBA" id="ARBA00022519"/>
    </source>
</evidence>
<gene>
    <name evidence="11" type="ORF">I7X39_04505</name>
</gene>
<dbReference type="GO" id="GO:0005886">
    <property type="term" value="C:plasma membrane"/>
    <property type="evidence" value="ECO:0007669"/>
    <property type="project" value="UniProtKB-SubCell"/>
</dbReference>
<dbReference type="PANTHER" id="PTHR30443">
    <property type="entry name" value="INNER MEMBRANE PROTEIN"/>
    <property type="match status" value="1"/>
</dbReference>
<dbReference type="EMBL" id="JAEDAK010000002">
    <property type="protein sequence ID" value="MBH9576163.1"/>
    <property type="molecule type" value="Genomic_DNA"/>
</dbReference>
<feature type="transmembrane region" description="Helical" evidence="8">
    <location>
        <begin position="130"/>
        <end position="148"/>
    </location>
</feature>
<feature type="domain" description="Phosphoethanolamine transferase N-terminal" evidence="10">
    <location>
        <begin position="65"/>
        <end position="214"/>
    </location>
</feature>
<dbReference type="InterPro" id="IPR012549">
    <property type="entry name" value="EptA-like_N"/>
</dbReference>
<evidence type="ECO:0000259" key="10">
    <source>
        <dbReference type="Pfam" id="PF08019"/>
    </source>
</evidence>
<dbReference type="GO" id="GO:0016776">
    <property type="term" value="F:phosphotransferase activity, phosphate group as acceptor"/>
    <property type="evidence" value="ECO:0007669"/>
    <property type="project" value="TreeGrafter"/>
</dbReference>
<reference evidence="11" key="1">
    <citation type="submission" date="2020-12" db="EMBL/GenBank/DDBJ databases">
        <title>The genome sequence of Inhella sp. 1Y17.</title>
        <authorList>
            <person name="Liu Y."/>
        </authorList>
    </citation>
    <scope>NUCLEOTIDE SEQUENCE</scope>
    <source>
        <strain evidence="11">1Y17</strain>
    </source>
</reference>
<evidence type="ECO:0000256" key="7">
    <source>
        <dbReference type="ARBA" id="ARBA00023136"/>
    </source>
</evidence>